<dbReference type="EMBL" id="AUWU02000003">
    <property type="protein sequence ID" value="KAH0575593.1"/>
    <property type="molecule type" value="Genomic_DNA"/>
</dbReference>
<gene>
    <name evidence="1" type="ORF">SS50377_23233</name>
</gene>
<keyword evidence="2" id="KW-1185">Reference proteome</keyword>
<dbReference type="KEGG" id="ssao:94297256"/>
<dbReference type="Proteomes" id="UP000018208">
    <property type="component" value="Unassembled WGS sequence"/>
</dbReference>
<protein>
    <submittedName>
        <fullName evidence="1">Uncharacterized protein</fullName>
    </submittedName>
</protein>
<sequence length="150" mass="17760">MISFQLSPFDHKQLLDNTINSHNKITTLQFLLLQQPAQQKSIQQQITLLTQEIQTSLQYLKSSQIHQIQVFLLMLKQQLFEIFDSDKVDFRSIFSSVSKDFNDNSCILREYMRDAYFSYNEDLAQVYGEIIDSLEQNFREICEIVHQIDK</sequence>
<dbReference type="AlphaFoldDB" id="A0A9P8LX35"/>
<reference evidence="1 2" key="1">
    <citation type="journal article" date="2014" name="PLoS Genet.">
        <title>The Genome of Spironucleus salmonicida Highlights a Fish Pathogen Adapted to Fluctuating Environments.</title>
        <authorList>
            <person name="Xu F."/>
            <person name="Jerlstrom-Hultqvist J."/>
            <person name="Einarsson E."/>
            <person name="Astvaldsson A."/>
            <person name="Svard S.G."/>
            <person name="Andersson J.O."/>
        </authorList>
    </citation>
    <scope>NUCLEOTIDE SEQUENCE [LARGE SCALE GENOMIC DNA]</scope>
    <source>
        <strain evidence="1 2">ATCC 50377</strain>
    </source>
</reference>
<name>A0A9P8LX35_9EUKA</name>
<accession>A0A9P8LX35</accession>
<organism evidence="1 2">
    <name type="scientific">Spironucleus salmonicida</name>
    <dbReference type="NCBI Taxonomy" id="348837"/>
    <lineage>
        <taxon>Eukaryota</taxon>
        <taxon>Metamonada</taxon>
        <taxon>Diplomonadida</taxon>
        <taxon>Hexamitidae</taxon>
        <taxon>Hexamitinae</taxon>
        <taxon>Spironucleus</taxon>
    </lineage>
</organism>
<evidence type="ECO:0000313" key="2">
    <source>
        <dbReference type="Proteomes" id="UP000018208"/>
    </source>
</evidence>
<dbReference type="RefSeq" id="XP_067766366.1">
    <property type="nucleotide sequence ID" value="XM_067907098.1"/>
</dbReference>
<dbReference type="GeneID" id="94297256"/>
<evidence type="ECO:0000313" key="1">
    <source>
        <dbReference type="EMBL" id="KAH0575593.1"/>
    </source>
</evidence>
<comment type="caution">
    <text evidence="1">The sequence shown here is derived from an EMBL/GenBank/DDBJ whole genome shotgun (WGS) entry which is preliminary data.</text>
</comment>
<proteinExistence type="predicted"/>